<dbReference type="RefSeq" id="WP_344337847.1">
    <property type="nucleotide sequence ID" value="NZ_BAAAPZ010000017.1"/>
</dbReference>
<dbReference type="EMBL" id="BAAAPZ010000017">
    <property type="protein sequence ID" value="GAA2103539.1"/>
    <property type="molecule type" value="Genomic_DNA"/>
</dbReference>
<comment type="catalytic activity">
    <reaction evidence="8 9">
        <text>oxaloacetate + H(+) = pyruvate + CO2</text>
        <dbReference type="Rhea" id="RHEA:15641"/>
        <dbReference type="ChEBI" id="CHEBI:15361"/>
        <dbReference type="ChEBI" id="CHEBI:15378"/>
        <dbReference type="ChEBI" id="CHEBI:16452"/>
        <dbReference type="ChEBI" id="CHEBI:16526"/>
        <dbReference type="EC" id="4.1.1.112"/>
    </reaction>
</comment>
<protein>
    <recommendedName>
        <fullName evidence="9">4-hydroxy-4-methyl-2-oxoglutarate aldolase</fullName>
        <shortName evidence="9">HMG aldolase</shortName>
        <ecNumber evidence="9">4.1.1.112</ecNumber>
        <ecNumber evidence="9">4.1.3.17</ecNumber>
    </recommendedName>
    <alternativeName>
        <fullName evidence="9">Oxaloacetate decarboxylase</fullName>
    </alternativeName>
</protein>
<reference evidence="11" key="1">
    <citation type="journal article" date="2019" name="Int. J. Syst. Evol. Microbiol.">
        <title>The Global Catalogue of Microorganisms (GCM) 10K type strain sequencing project: providing services to taxonomists for standard genome sequencing and annotation.</title>
        <authorList>
            <consortium name="The Broad Institute Genomics Platform"/>
            <consortium name="The Broad Institute Genome Sequencing Center for Infectious Disease"/>
            <person name="Wu L."/>
            <person name="Ma J."/>
        </authorList>
    </citation>
    <scope>NUCLEOTIDE SEQUENCE [LARGE SCALE GENOMIC DNA]</scope>
    <source>
        <strain evidence="11">JCM 15900</strain>
    </source>
</reference>
<keyword evidence="5 9" id="KW-0479">Metal-binding</keyword>
<dbReference type="InterPro" id="IPR036704">
    <property type="entry name" value="RraA/RraA-like_sf"/>
</dbReference>
<dbReference type="EC" id="4.1.3.17" evidence="9"/>
<evidence type="ECO:0000256" key="1">
    <source>
        <dbReference type="ARBA" id="ARBA00001342"/>
    </source>
</evidence>
<evidence type="ECO:0000256" key="2">
    <source>
        <dbReference type="ARBA" id="ARBA00001968"/>
    </source>
</evidence>
<dbReference type="CDD" id="cd16841">
    <property type="entry name" value="RraA_family"/>
    <property type="match status" value="1"/>
</dbReference>
<proteinExistence type="inferred from homology"/>
<dbReference type="NCBIfam" id="NF006875">
    <property type="entry name" value="PRK09372.1"/>
    <property type="match status" value="1"/>
</dbReference>
<dbReference type="EC" id="4.1.1.112" evidence="9"/>
<comment type="catalytic activity">
    <reaction evidence="1 9">
        <text>4-hydroxy-4-methyl-2-oxoglutarate = 2 pyruvate</text>
        <dbReference type="Rhea" id="RHEA:22748"/>
        <dbReference type="ChEBI" id="CHEBI:15361"/>
        <dbReference type="ChEBI" id="CHEBI:58276"/>
        <dbReference type="EC" id="4.1.3.17"/>
    </reaction>
</comment>
<dbReference type="PANTHER" id="PTHR33254:SF4">
    <property type="entry name" value="4-HYDROXY-4-METHYL-2-OXOGLUTARATE ALDOLASE 3-RELATED"/>
    <property type="match status" value="1"/>
</dbReference>
<dbReference type="PANTHER" id="PTHR33254">
    <property type="entry name" value="4-HYDROXY-4-METHYL-2-OXOGLUTARATE ALDOLASE 3-RELATED"/>
    <property type="match status" value="1"/>
</dbReference>
<evidence type="ECO:0000256" key="8">
    <source>
        <dbReference type="ARBA" id="ARBA00047973"/>
    </source>
</evidence>
<dbReference type="InterPro" id="IPR010203">
    <property type="entry name" value="RraA"/>
</dbReference>
<evidence type="ECO:0000313" key="10">
    <source>
        <dbReference type="EMBL" id="GAA2103539.1"/>
    </source>
</evidence>
<evidence type="ECO:0000256" key="7">
    <source>
        <dbReference type="ARBA" id="ARBA00025046"/>
    </source>
</evidence>
<dbReference type="SUPFAM" id="SSF89562">
    <property type="entry name" value="RraA-like"/>
    <property type="match status" value="1"/>
</dbReference>
<evidence type="ECO:0000256" key="5">
    <source>
        <dbReference type="ARBA" id="ARBA00022723"/>
    </source>
</evidence>
<keyword evidence="11" id="KW-1185">Reference proteome</keyword>
<dbReference type="NCBIfam" id="TIGR01935">
    <property type="entry name" value="NOT-MenG"/>
    <property type="match status" value="1"/>
</dbReference>
<evidence type="ECO:0000313" key="11">
    <source>
        <dbReference type="Proteomes" id="UP001500984"/>
    </source>
</evidence>
<sequence>MTGVATSDLWDERGEDLVSLAVQFQDVGGRVRFEGSVRTVLCRGDNQLVKEAAARPGHGYVLVVDGGGALDSALMGGNIAAAAARNGWAGAVIHGAVRDRAEIGALDFGVKAMGSNPRKSRKDGAGAVDVPVEIGGVAITPGAHLWADEDGIVIDPAAARAEQEGEGEA</sequence>
<dbReference type="InterPro" id="IPR005493">
    <property type="entry name" value="RraA/RraA-like"/>
</dbReference>
<dbReference type="Proteomes" id="UP001500984">
    <property type="component" value="Unassembled WGS sequence"/>
</dbReference>
<organism evidence="10 11">
    <name type="scientific">Brevibacterium salitolerans</name>
    <dbReference type="NCBI Taxonomy" id="1403566"/>
    <lineage>
        <taxon>Bacteria</taxon>
        <taxon>Bacillati</taxon>
        <taxon>Actinomycetota</taxon>
        <taxon>Actinomycetes</taxon>
        <taxon>Micrococcales</taxon>
        <taxon>Brevibacteriaceae</taxon>
        <taxon>Brevibacterium</taxon>
    </lineage>
</organism>
<evidence type="ECO:0000256" key="4">
    <source>
        <dbReference type="ARBA" id="ARBA00011233"/>
    </source>
</evidence>
<comment type="subunit">
    <text evidence="4 9">Homotrimer.</text>
</comment>
<name>A0ABP5IN47_9MICO</name>
<comment type="similarity">
    <text evidence="3 9">Belongs to the class II aldolase/RraA-like family.</text>
</comment>
<keyword evidence="6 9" id="KW-0456">Lyase</keyword>
<evidence type="ECO:0000256" key="9">
    <source>
        <dbReference type="RuleBase" id="RU004338"/>
    </source>
</evidence>
<comment type="caution">
    <text evidence="10">The sequence shown here is derived from an EMBL/GenBank/DDBJ whole genome shotgun (WGS) entry which is preliminary data.</text>
</comment>
<dbReference type="Gene3D" id="3.50.30.40">
    <property type="entry name" value="Ribonuclease E inhibitor RraA/RraA-like"/>
    <property type="match status" value="1"/>
</dbReference>
<accession>A0ABP5IN47</accession>
<comment type="function">
    <text evidence="7 9">Catalyzes the aldol cleavage of 4-hydroxy-4-methyl-2-oxoglutarate (HMG) into 2 molecules of pyruvate. Also contains a secondary oxaloacetate (OAA) decarboxylase activity due to the common pyruvate enolate transition state formed following C-C bond cleavage in the retro-aldol and decarboxylation reactions.</text>
</comment>
<comment type="cofactor">
    <cofactor evidence="2 9">
        <name>a divalent metal cation</name>
        <dbReference type="ChEBI" id="CHEBI:60240"/>
    </cofactor>
</comment>
<evidence type="ECO:0000256" key="3">
    <source>
        <dbReference type="ARBA" id="ARBA00008621"/>
    </source>
</evidence>
<dbReference type="Pfam" id="PF03737">
    <property type="entry name" value="RraA-like"/>
    <property type="match status" value="1"/>
</dbReference>
<gene>
    <name evidence="10" type="primary">rraA</name>
    <name evidence="10" type="ORF">GCM10009823_27530</name>
</gene>
<evidence type="ECO:0000256" key="6">
    <source>
        <dbReference type="ARBA" id="ARBA00023239"/>
    </source>
</evidence>